<dbReference type="STRING" id="645133.E3Q6P1"/>
<keyword evidence="2" id="KW-1185">Reference proteome</keyword>
<dbReference type="Proteomes" id="UP000008782">
    <property type="component" value="Unassembled WGS sequence"/>
</dbReference>
<name>E3Q6P1_COLGM</name>
<sequence length="95" mass="10571">MPPGPAVFAQPEAYPGHRIIQPHDMTAIPVYHDTVVIAIEQQGKSKDVRVPKVTIGYMVIPDPQRPTHILARLKIKSGNIASGRFIHRDLTIPFN</sequence>
<dbReference type="EMBL" id="GG697334">
    <property type="protein sequence ID" value="EFQ26489.1"/>
    <property type="molecule type" value="Genomic_DNA"/>
</dbReference>
<proteinExistence type="predicted"/>
<dbReference type="VEuPathDB" id="FungiDB:GLRG_01633"/>
<protein>
    <submittedName>
        <fullName evidence="1">Uncharacterized protein</fullName>
    </submittedName>
</protein>
<reference evidence="2" key="1">
    <citation type="journal article" date="2012" name="Nat. Genet.">
        <title>Lifestyle transitions in plant pathogenic Colletotrichum fungi deciphered by genome and transcriptome analyses.</title>
        <authorList>
            <person name="O'Connell R.J."/>
            <person name="Thon M.R."/>
            <person name="Hacquard S."/>
            <person name="Amyotte S.G."/>
            <person name="Kleemann J."/>
            <person name="Torres M.F."/>
            <person name="Damm U."/>
            <person name="Buiate E.A."/>
            <person name="Epstein L."/>
            <person name="Alkan N."/>
            <person name="Altmueller J."/>
            <person name="Alvarado-Balderrama L."/>
            <person name="Bauser C.A."/>
            <person name="Becker C."/>
            <person name="Birren B.W."/>
            <person name="Chen Z."/>
            <person name="Choi J."/>
            <person name="Crouch J.A."/>
            <person name="Duvick J.P."/>
            <person name="Farman M.A."/>
            <person name="Gan P."/>
            <person name="Heiman D."/>
            <person name="Henrissat B."/>
            <person name="Howard R.J."/>
            <person name="Kabbage M."/>
            <person name="Koch C."/>
            <person name="Kracher B."/>
            <person name="Kubo Y."/>
            <person name="Law A.D."/>
            <person name="Lebrun M.-H."/>
            <person name="Lee Y.-H."/>
            <person name="Miyara I."/>
            <person name="Moore N."/>
            <person name="Neumann U."/>
            <person name="Nordstroem K."/>
            <person name="Panaccione D.G."/>
            <person name="Panstruga R."/>
            <person name="Place M."/>
            <person name="Proctor R.H."/>
            <person name="Prusky D."/>
            <person name="Rech G."/>
            <person name="Reinhardt R."/>
            <person name="Rollins J.A."/>
            <person name="Rounsley S."/>
            <person name="Schardl C.L."/>
            <person name="Schwartz D.C."/>
            <person name="Shenoy N."/>
            <person name="Shirasu K."/>
            <person name="Sikhakolli U.R."/>
            <person name="Stueber K."/>
            <person name="Sukno S.A."/>
            <person name="Sweigard J.A."/>
            <person name="Takano Y."/>
            <person name="Takahara H."/>
            <person name="Trail F."/>
            <person name="van der Does H.C."/>
            <person name="Voll L.M."/>
            <person name="Will I."/>
            <person name="Young S."/>
            <person name="Zeng Q."/>
            <person name="Zhang J."/>
            <person name="Zhou S."/>
            <person name="Dickman M.B."/>
            <person name="Schulze-Lefert P."/>
            <person name="Ver Loren van Themaat E."/>
            <person name="Ma L.-J."/>
            <person name="Vaillancourt L.J."/>
        </authorList>
    </citation>
    <scope>NUCLEOTIDE SEQUENCE [LARGE SCALE GENOMIC DNA]</scope>
    <source>
        <strain evidence="2">M1.001 / M2 / FGSC 10212</strain>
    </source>
</reference>
<accession>E3Q6P1</accession>
<dbReference type="AlphaFoldDB" id="E3Q6P1"/>
<dbReference type="GeneID" id="24406998"/>
<gene>
    <name evidence="1" type="ORF">GLRG_01633</name>
</gene>
<evidence type="ECO:0000313" key="2">
    <source>
        <dbReference type="Proteomes" id="UP000008782"/>
    </source>
</evidence>
<evidence type="ECO:0000313" key="1">
    <source>
        <dbReference type="EMBL" id="EFQ26489.1"/>
    </source>
</evidence>
<dbReference type="HOGENOM" id="CLU_2372665_0_0_1"/>
<dbReference type="RefSeq" id="XP_008090509.1">
    <property type="nucleotide sequence ID" value="XM_008092318.1"/>
</dbReference>
<organism evidence="2">
    <name type="scientific">Colletotrichum graminicola (strain M1.001 / M2 / FGSC 10212)</name>
    <name type="common">Maize anthracnose fungus</name>
    <name type="synonym">Glomerella graminicola</name>
    <dbReference type="NCBI Taxonomy" id="645133"/>
    <lineage>
        <taxon>Eukaryota</taxon>
        <taxon>Fungi</taxon>
        <taxon>Dikarya</taxon>
        <taxon>Ascomycota</taxon>
        <taxon>Pezizomycotina</taxon>
        <taxon>Sordariomycetes</taxon>
        <taxon>Hypocreomycetidae</taxon>
        <taxon>Glomerellales</taxon>
        <taxon>Glomerellaceae</taxon>
        <taxon>Colletotrichum</taxon>
        <taxon>Colletotrichum graminicola species complex</taxon>
    </lineage>
</organism>